<feature type="domain" description="SEC7" evidence="7">
    <location>
        <begin position="522"/>
        <end position="692"/>
    </location>
</feature>
<dbReference type="InterPro" id="IPR001605">
    <property type="entry name" value="PH_dom-spectrin-type"/>
</dbReference>
<dbReference type="Gene3D" id="2.30.29.30">
    <property type="entry name" value="Pleckstrin-homology domain (PH domain)/Phosphotyrosine-binding domain (PTB)"/>
    <property type="match status" value="1"/>
</dbReference>
<proteinExistence type="predicted"/>
<feature type="compositionally biased region" description="Polar residues" evidence="5">
    <location>
        <begin position="119"/>
        <end position="142"/>
    </location>
</feature>
<dbReference type="FunFam" id="2.30.29.30:FF:000267">
    <property type="entry name" value="PH and SEC7 domain-containing protein 4"/>
    <property type="match status" value="1"/>
</dbReference>
<evidence type="ECO:0000259" key="7">
    <source>
        <dbReference type="PROSITE" id="PS50190"/>
    </source>
</evidence>
<reference evidence="8 9" key="1">
    <citation type="submission" date="2024-11" db="EMBL/GenBank/DDBJ databases">
        <title>Chromosome-level genome assembly of the freshwater bivalve Anodonta woodiana.</title>
        <authorList>
            <person name="Chen X."/>
        </authorList>
    </citation>
    <scope>NUCLEOTIDE SEQUENCE [LARGE SCALE GENOMIC DNA]</scope>
    <source>
        <strain evidence="8">MN2024</strain>
        <tissue evidence="8">Gills</tissue>
    </source>
</reference>
<comment type="subcellular location">
    <subcellularLocation>
        <location evidence="1">Cell membrane</location>
    </subcellularLocation>
</comment>
<dbReference type="PANTHER" id="PTHR10663:SF376">
    <property type="entry name" value="PH AND SEC7 DOMAIN-CONTAINING PROTEIN"/>
    <property type="match status" value="1"/>
</dbReference>
<dbReference type="Proteomes" id="UP001634394">
    <property type="component" value="Unassembled WGS sequence"/>
</dbReference>
<evidence type="ECO:0000256" key="3">
    <source>
        <dbReference type="ARBA" id="ARBA00022658"/>
    </source>
</evidence>
<evidence type="ECO:0008006" key="10">
    <source>
        <dbReference type="Google" id="ProtNLM"/>
    </source>
</evidence>
<evidence type="ECO:0000256" key="5">
    <source>
        <dbReference type="SAM" id="MobiDB-lite"/>
    </source>
</evidence>
<evidence type="ECO:0000256" key="4">
    <source>
        <dbReference type="ARBA" id="ARBA00023136"/>
    </source>
</evidence>
<dbReference type="CDD" id="cd13295">
    <property type="entry name" value="PH_EFA6"/>
    <property type="match status" value="1"/>
</dbReference>
<name>A0ABD3WY00_SINWO</name>
<keyword evidence="9" id="KW-1185">Reference proteome</keyword>
<dbReference type="InterPro" id="IPR041681">
    <property type="entry name" value="PH_9"/>
</dbReference>
<dbReference type="InterPro" id="IPR000904">
    <property type="entry name" value="Sec7_dom"/>
</dbReference>
<dbReference type="PROSITE" id="PS50190">
    <property type="entry name" value="SEC7"/>
    <property type="match status" value="1"/>
</dbReference>
<feature type="compositionally biased region" description="Basic and acidic residues" evidence="5">
    <location>
        <begin position="31"/>
        <end position="41"/>
    </location>
</feature>
<dbReference type="Pfam" id="PF15410">
    <property type="entry name" value="PH_9"/>
    <property type="match status" value="1"/>
</dbReference>
<dbReference type="AlphaFoldDB" id="A0ABD3WY00"/>
<dbReference type="GO" id="GO:0005085">
    <property type="term" value="F:guanyl-nucleotide exchange factor activity"/>
    <property type="evidence" value="ECO:0007669"/>
    <property type="project" value="UniProtKB-KW"/>
</dbReference>
<keyword evidence="2" id="KW-1003">Cell membrane</keyword>
<dbReference type="PRINTS" id="PR00683">
    <property type="entry name" value="SPECTRINPH"/>
</dbReference>
<dbReference type="CDD" id="cd00171">
    <property type="entry name" value="Sec7"/>
    <property type="match status" value="1"/>
</dbReference>
<organism evidence="8 9">
    <name type="scientific">Sinanodonta woodiana</name>
    <name type="common">Chinese pond mussel</name>
    <name type="synonym">Anodonta woodiana</name>
    <dbReference type="NCBI Taxonomy" id="1069815"/>
    <lineage>
        <taxon>Eukaryota</taxon>
        <taxon>Metazoa</taxon>
        <taxon>Spiralia</taxon>
        <taxon>Lophotrochozoa</taxon>
        <taxon>Mollusca</taxon>
        <taxon>Bivalvia</taxon>
        <taxon>Autobranchia</taxon>
        <taxon>Heteroconchia</taxon>
        <taxon>Palaeoheterodonta</taxon>
        <taxon>Unionida</taxon>
        <taxon>Unionoidea</taxon>
        <taxon>Unionidae</taxon>
        <taxon>Unioninae</taxon>
        <taxon>Sinanodonta</taxon>
    </lineage>
</organism>
<evidence type="ECO:0000313" key="9">
    <source>
        <dbReference type="Proteomes" id="UP001634394"/>
    </source>
</evidence>
<feature type="compositionally biased region" description="Low complexity" evidence="5">
    <location>
        <begin position="254"/>
        <end position="268"/>
    </location>
</feature>
<comment type="caution">
    <text evidence="8">The sequence shown here is derived from an EMBL/GenBank/DDBJ whole genome shotgun (WGS) entry which is preliminary data.</text>
</comment>
<evidence type="ECO:0000313" key="8">
    <source>
        <dbReference type="EMBL" id="KAL3877628.1"/>
    </source>
</evidence>
<dbReference type="SUPFAM" id="SSF50729">
    <property type="entry name" value="PH domain-like"/>
    <property type="match status" value="1"/>
</dbReference>
<dbReference type="InterPro" id="IPR011993">
    <property type="entry name" value="PH-like_dom_sf"/>
</dbReference>
<dbReference type="InterPro" id="IPR001849">
    <property type="entry name" value="PH_domain"/>
</dbReference>
<dbReference type="PANTHER" id="PTHR10663">
    <property type="entry name" value="GUANYL-NUCLEOTIDE EXCHANGE FACTOR"/>
    <property type="match status" value="1"/>
</dbReference>
<evidence type="ECO:0000256" key="1">
    <source>
        <dbReference type="ARBA" id="ARBA00004236"/>
    </source>
</evidence>
<evidence type="ECO:0000256" key="2">
    <source>
        <dbReference type="ARBA" id="ARBA00022475"/>
    </source>
</evidence>
<gene>
    <name evidence="8" type="ORF">ACJMK2_035311</name>
</gene>
<dbReference type="GO" id="GO:0005886">
    <property type="term" value="C:plasma membrane"/>
    <property type="evidence" value="ECO:0007669"/>
    <property type="project" value="UniProtKB-SubCell"/>
</dbReference>
<dbReference type="SMART" id="SM00233">
    <property type="entry name" value="PH"/>
    <property type="match status" value="1"/>
</dbReference>
<dbReference type="Gene3D" id="1.10.1000.11">
    <property type="entry name" value="Arf Nucleotide-binding Site Opener,domain 2"/>
    <property type="match status" value="1"/>
</dbReference>
<feature type="region of interest" description="Disordered" evidence="5">
    <location>
        <begin position="1"/>
        <end position="41"/>
    </location>
</feature>
<accession>A0ABD3WY00</accession>
<protein>
    <recommendedName>
        <fullName evidence="10">PH and SEC7 domain-containing protein 3</fullName>
    </recommendedName>
</protein>
<dbReference type="InterPro" id="IPR035999">
    <property type="entry name" value="Sec7_dom_sf"/>
</dbReference>
<dbReference type="SMART" id="SM00222">
    <property type="entry name" value="Sec7"/>
    <property type="match status" value="1"/>
</dbReference>
<keyword evidence="3" id="KW-0344">Guanine-nucleotide releasing factor</keyword>
<feature type="region of interest" description="Disordered" evidence="5">
    <location>
        <begin position="252"/>
        <end position="274"/>
    </location>
</feature>
<dbReference type="SUPFAM" id="SSF48425">
    <property type="entry name" value="Sec7 domain"/>
    <property type="match status" value="1"/>
</dbReference>
<dbReference type="PROSITE" id="PS50003">
    <property type="entry name" value="PH_DOMAIN"/>
    <property type="match status" value="1"/>
</dbReference>
<feature type="region of interest" description="Disordered" evidence="5">
    <location>
        <begin position="92"/>
        <end position="142"/>
    </location>
</feature>
<dbReference type="InterPro" id="IPR023394">
    <property type="entry name" value="Sec7_C_sf"/>
</dbReference>
<feature type="compositionally biased region" description="Polar residues" evidence="5">
    <location>
        <begin position="1"/>
        <end position="10"/>
    </location>
</feature>
<keyword evidence="4" id="KW-0472">Membrane</keyword>
<evidence type="ECO:0000259" key="6">
    <source>
        <dbReference type="PROSITE" id="PS50003"/>
    </source>
</evidence>
<sequence length="997" mass="112401">MVDRVTQSPSRIPLPMKSATGSYHGKLSPLGDRKGRGKENAESIVYENGLASKIINSQDSSNISTEKLPMSQKIKQEQGFETYLMTGDKMIKTKSTQKLGKPDSSPKPLERHHSDSLDTETGTEQKLVTRSASSPEASTDLSATNKGFENISKKDLDMNLLYMDYKLSAESGFVDQGLCSETGTLDQKSTLPADPSSISDLSEADSHDLINAMTGSQSSAVSSNISAISTPSDIKSEVSVRTLLREEMEPLLNEDSSSSIDISSPESSTGEITADDILERSMSDSGGMSPPAREESTKILIGSKSAEKITIHKQSRGNGEQHLVRASKSHENYLESGAEFTMVAIDIDDDVAYSLDQIPLSAEDTEFAEEDTVSSKVCMQDLSDKKLSKTNEREFMPGFISLDEPKIRKLSKGKDRKGVKYSEESWEVDGSVISSVHKPLEIMETQHEGHVDVCDSELLQDSSQHFTGQLTCDTCGDLESPWKHRDEISEDEFTSEVDYERNEDRDMFPVETSLDSLDNDDVIAFDPESLLSPPRSKSVDRPSAQRLAKRLYNLDGFRKIDVSRHLCKKNDFSNLVAEEYLKFFDFRNDTLDVSLRKFLKQFSLIGETQERERVLAHFSRHYMQNNPGSFNSEDACHTLVCAIMLLNTDLHNQTIGRKMTCAEFIENLAELNDGENFSKDILKNIYHAIKNEAIEWAPDEEFQEMENRPNELIPANSLPSFPQSVGKNPFLDVPDPNQTTEYKKGYVMRKCCTEPDGKKTPIGKRGWRMFYATLRDLILYLHKDEHGMKRASFVQGSHNAIRIHHCLASKATDYTKKQHVFRLQTSDWAEYLFQTSNSKELQEWIDTINYVAASLSAPSLPSGVGSQKKFQRPLLPSSYTRLNLQDQLKENESRITALEVELHDHRTLPPEKGSKARIIQDYIEKENYLEHEMKRYKTYVYLLQSKIASHAELEPSLVETAIDEEGQRVTNMASKKPLHRRISDRTEFYMPTLSTLV</sequence>
<dbReference type="Pfam" id="PF01369">
    <property type="entry name" value="Sec7"/>
    <property type="match status" value="1"/>
</dbReference>
<feature type="domain" description="PH" evidence="6">
    <location>
        <begin position="740"/>
        <end position="853"/>
    </location>
</feature>
<dbReference type="EMBL" id="JBJQND010000005">
    <property type="protein sequence ID" value="KAL3877628.1"/>
    <property type="molecule type" value="Genomic_DNA"/>
</dbReference>